<organism evidence="2 4">
    <name type="scientific">Didymodactylos carnosus</name>
    <dbReference type="NCBI Taxonomy" id="1234261"/>
    <lineage>
        <taxon>Eukaryota</taxon>
        <taxon>Metazoa</taxon>
        <taxon>Spiralia</taxon>
        <taxon>Gnathifera</taxon>
        <taxon>Rotifera</taxon>
        <taxon>Eurotatoria</taxon>
        <taxon>Bdelloidea</taxon>
        <taxon>Philodinida</taxon>
        <taxon>Philodinidae</taxon>
        <taxon>Didymodactylos</taxon>
    </lineage>
</organism>
<dbReference type="Pfam" id="PF04749">
    <property type="entry name" value="PLAC8"/>
    <property type="match status" value="1"/>
</dbReference>
<dbReference type="EMBL" id="CAJOBA010031736">
    <property type="protein sequence ID" value="CAF3960659.1"/>
    <property type="molecule type" value="Genomic_DNA"/>
</dbReference>
<gene>
    <name evidence="2" type="ORF">OVA965_LOCUS21668</name>
    <name evidence="3" type="ORF">TMI583_LOCUS22374</name>
</gene>
<dbReference type="Proteomes" id="UP000677228">
    <property type="component" value="Unassembled WGS sequence"/>
</dbReference>
<comment type="similarity">
    <text evidence="1">Belongs to the cornifelin family.</text>
</comment>
<dbReference type="Proteomes" id="UP000682733">
    <property type="component" value="Unassembled WGS sequence"/>
</dbReference>
<comment type="caution">
    <text evidence="2">The sequence shown here is derived from an EMBL/GenBank/DDBJ whole genome shotgun (WGS) entry which is preliminary data.</text>
</comment>
<protein>
    <recommendedName>
        <fullName evidence="5">PLAC8 family protein</fullName>
    </recommendedName>
</protein>
<sequence length="138" mass="15511">MSVGPLRSEWIPASEWKTGLFDCFDDTNICISGLFCPCYLFGQNVEQTGGITYRCPCFLYAWNSMLLNCGYIHKRQRSNIRDIYGLPGGCGDCLTTCFCSPCAVCQEARELKIRGQIPNRVVQQQPRQTVPPSMVTQP</sequence>
<dbReference type="AlphaFoldDB" id="A0A8S2E7C7"/>
<dbReference type="InterPro" id="IPR006461">
    <property type="entry name" value="PLAC_motif_containing"/>
</dbReference>
<name>A0A8S2E7C7_9BILA</name>
<reference evidence="2" key="1">
    <citation type="submission" date="2021-02" db="EMBL/GenBank/DDBJ databases">
        <authorList>
            <person name="Nowell W R."/>
        </authorList>
    </citation>
    <scope>NUCLEOTIDE SEQUENCE</scope>
</reference>
<evidence type="ECO:0008006" key="5">
    <source>
        <dbReference type="Google" id="ProtNLM"/>
    </source>
</evidence>
<dbReference type="EMBL" id="CAJNOK010011950">
    <property type="protein sequence ID" value="CAF1152324.1"/>
    <property type="molecule type" value="Genomic_DNA"/>
</dbReference>
<evidence type="ECO:0000313" key="3">
    <source>
        <dbReference type="EMBL" id="CAF3960659.1"/>
    </source>
</evidence>
<dbReference type="PANTHER" id="PTHR15907">
    <property type="entry name" value="DUF614 FAMILY PROTEIN-RELATED"/>
    <property type="match status" value="1"/>
</dbReference>
<dbReference type="NCBIfam" id="TIGR01571">
    <property type="entry name" value="A_thal_Cys_rich"/>
    <property type="match status" value="1"/>
</dbReference>
<evidence type="ECO:0000256" key="1">
    <source>
        <dbReference type="ARBA" id="ARBA00009024"/>
    </source>
</evidence>
<accession>A0A8S2E7C7</accession>
<evidence type="ECO:0000313" key="4">
    <source>
        <dbReference type="Proteomes" id="UP000677228"/>
    </source>
</evidence>
<proteinExistence type="inferred from homology"/>
<evidence type="ECO:0000313" key="2">
    <source>
        <dbReference type="EMBL" id="CAF1152324.1"/>
    </source>
</evidence>